<feature type="region of interest" description="Disordered" evidence="1">
    <location>
        <begin position="1"/>
        <end position="31"/>
    </location>
</feature>
<comment type="caution">
    <text evidence="2">The sequence shown here is derived from an EMBL/GenBank/DDBJ whole genome shotgun (WGS) entry which is preliminary data.</text>
</comment>
<dbReference type="InterPro" id="IPR006311">
    <property type="entry name" value="TAT_signal"/>
</dbReference>
<accession>U2R4K0</accession>
<dbReference type="AlphaFoldDB" id="U2R4K0"/>
<evidence type="ECO:0000313" key="2">
    <source>
        <dbReference type="EMBL" id="ERK70190.1"/>
    </source>
</evidence>
<proteinExistence type="predicted"/>
<evidence type="ECO:0000256" key="1">
    <source>
        <dbReference type="SAM" id="MobiDB-lite"/>
    </source>
</evidence>
<reference evidence="2 3" key="1">
    <citation type="submission" date="2013-08" db="EMBL/GenBank/DDBJ databases">
        <authorList>
            <person name="Weinstock G."/>
            <person name="Sodergren E."/>
            <person name="Wylie T."/>
            <person name="Fulton L."/>
            <person name="Fulton R."/>
            <person name="Fronick C."/>
            <person name="O'Laughlin M."/>
            <person name="Godfrey J."/>
            <person name="Miner T."/>
            <person name="Herter B."/>
            <person name="Appelbaum E."/>
            <person name="Cordes M."/>
            <person name="Lek S."/>
            <person name="Wollam A."/>
            <person name="Pepin K.H."/>
            <person name="Palsikar V.B."/>
            <person name="Mitreva M."/>
            <person name="Wilson R.K."/>
        </authorList>
    </citation>
    <scope>NUCLEOTIDE SEQUENCE [LARGE SCALE GENOMIC DNA]</scope>
    <source>
        <strain evidence="2 3">ATCC 14665</strain>
    </source>
</reference>
<gene>
    <name evidence="2" type="ORF">N136_03473</name>
</gene>
<name>U2R4K0_LEIAQ</name>
<dbReference type="EMBL" id="AWVQ01000501">
    <property type="protein sequence ID" value="ERK70190.1"/>
    <property type="molecule type" value="Genomic_DNA"/>
</dbReference>
<protein>
    <submittedName>
        <fullName evidence="2">Tat pathway signal sequence domain protein</fullName>
    </submittedName>
</protein>
<feature type="compositionally biased region" description="Basic and acidic residues" evidence="1">
    <location>
        <begin position="17"/>
        <end position="31"/>
    </location>
</feature>
<feature type="non-terminal residue" evidence="2">
    <location>
        <position position="49"/>
    </location>
</feature>
<dbReference type="HOGENOM" id="CLU_3146292_0_0_11"/>
<dbReference type="RefSeq" id="WP_021764051.1">
    <property type="nucleotide sequence ID" value="NZ_KI272394.1"/>
</dbReference>
<sequence length="49" mass="4875">MDGMGSDDEQQDGVQDDVQHEKRGSSRRDFLKGAGLVAAGAVAGGAGGA</sequence>
<dbReference type="Pfam" id="PF10518">
    <property type="entry name" value="TAT_signal"/>
    <property type="match status" value="1"/>
</dbReference>
<dbReference type="Proteomes" id="UP000016605">
    <property type="component" value="Unassembled WGS sequence"/>
</dbReference>
<feature type="compositionally biased region" description="Acidic residues" evidence="1">
    <location>
        <begin position="1"/>
        <end position="15"/>
    </location>
</feature>
<dbReference type="InterPro" id="IPR019546">
    <property type="entry name" value="TAT_signal_bac_arc"/>
</dbReference>
<dbReference type="PROSITE" id="PS51318">
    <property type="entry name" value="TAT"/>
    <property type="match status" value="1"/>
</dbReference>
<organism evidence="2 3">
    <name type="scientific">Leifsonia aquatica ATCC 14665</name>
    <dbReference type="NCBI Taxonomy" id="1358026"/>
    <lineage>
        <taxon>Bacteria</taxon>
        <taxon>Bacillati</taxon>
        <taxon>Actinomycetota</taxon>
        <taxon>Actinomycetes</taxon>
        <taxon>Micrococcales</taxon>
        <taxon>Microbacteriaceae</taxon>
        <taxon>Leifsonia</taxon>
    </lineage>
</organism>
<dbReference type="NCBIfam" id="TIGR01409">
    <property type="entry name" value="TAT_signal_seq"/>
    <property type="match status" value="1"/>
</dbReference>
<evidence type="ECO:0000313" key="3">
    <source>
        <dbReference type="Proteomes" id="UP000016605"/>
    </source>
</evidence>